<evidence type="ECO:0000256" key="7">
    <source>
        <dbReference type="ARBA" id="ARBA00022605"/>
    </source>
</evidence>
<sequence>MFLINRVKNKIFLNTNLVRLNNRYMSEKTGAQLVYDKLVQNGVKTVCGYSGGSIMPLIDQFHLKNNYGNIDLIINTHEQSCGHAATGISKTSNETGVIITTSGPGCTNLITPILDAQTDSTPLVVITGQVGLKNIGTDAFQEAPAVEVTKPCTKWSVLINDVKDIPFIIDKAFYIANSGKKGVVHIDLPKCISTALVDDKLLKNLEKDSYNLEKQSDFTENQYKKIENIVDVINNSKKPLLYIGQGCLEAWKELREFVNLTNIPCTSTIHGKGILNEDDELSLKWCGMHGFPAANYALQEADCIIAIGSRFDDRTTGNISGYAPVARNKKQIIHVDIEKTQFNKALNTHYNLNTTSKKFLDYCIKHVKNIDRKDWLKRINNLQKNYGFNYTQEKDGKLNTPSVINSIDKYLLDKKDYYITTGVGNHQMMTYQYITGKYPNRIQSSGSLGVMGAGLPYAIGAQIANKNSLVIDIDGDSSFMMTMNELKTIKEYNLPIKIAILNDSVQGMVNVWEELFFDKRYTATINKNNPDFCLLANSFGIKSLKCDNLADLESTTKEFLDYEGPILCEYRVNHQICLPLVGPGKNLDEMIMFDDYYKNRFDFDKDSIPS</sequence>
<dbReference type="FunFam" id="3.40.50.1220:FF:000008">
    <property type="entry name" value="Acetolactate synthase"/>
    <property type="match status" value="1"/>
</dbReference>
<dbReference type="Gene3D" id="3.40.50.1220">
    <property type="entry name" value="TPP-binding domain"/>
    <property type="match status" value="1"/>
</dbReference>
<dbReference type="InterPro" id="IPR012001">
    <property type="entry name" value="Thiamin_PyroP_enz_TPP-bd_dom"/>
</dbReference>
<organism evidence="14">
    <name type="scientific">viral metagenome</name>
    <dbReference type="NCBI Taxonomy" id="1070528"/>
    <lineage>
        <taxon>unclassified sequences</taxon>
        <taxon>metagenomes</taxon>
        <taxon>organismal metagenomes</taxon>
    </lineage>
</organism>
<dbReference type="GO" id="GO:0003984">
    <property type="term" value="F:acetolactate synthase activity"/>
    <property type="evidence" value="ECO:0007669"/>
    <property type="project" value="UniProtKB-EC"/>
</dbReference>
<comment type="similarity">
    <text evidence="5 10">Belongs to the TPP enzyme family.</text>
</comment>
<comment type="cofactor">
    <cofactor evidence="2">
        <name>thiamine diphosphate</name>
        <dbReference type="ChEBI" id="CHEBI:58937"/>
    </cofactor>
</comment>
<comment type="pathway">
    <text evidence="4">Amino-acid biosynthesis; L-valine biosynthesis; L-valine from pyruvate: step 1/4.</text>
</comment>
<comment type="cofactor">
    <cofactor evidence="1">
        <name>Mg(2+)</name>
        <dbReference type="ChEBI" id="CHEBI:18420"/>
    </cofactor>
</comment>
<dbReference type="EMBL" id="MN740279">
    <property type="protein sequence ID" value="QHT97532.1"/>
    <property type="molecule type" value="Genomic_DNA"/>
</dbReference>
<evidence type="ECO:0000259" key="13">
    <source>
        <dbReference type="Pfam" id="PF02776"/>
    </source>
</evidence>
<keyword evidence="7" id="KW-0028">Amino-acid biosynthesis</keyword>
<evidence type="ECO:0000256" key="2">
    <source>
        <dbReference type="ARBA" id="ARBA00001964"/>
    </source>
</evidence>
<dbReference type="PANTHER" id="PTHR18968:SF13">
    <property type="entry name" value="ACETOLACTATE SYNTHASE CATALYTIC SUBUNIT, MITOCHONDRIAL"/>
    <property type="match status" value="1"/>
</dbReference>
<keyword evidence="8 10" id="KW-0786">Thiamine pyrophosphate</keyword>
<dbReference type="SUPFAM" id="SSF52467">
    <property type="entry name" value="DHS-like NAD/FAD-binding domain"/>
    <property type="match status" value="1"/>
</dbReference>
<dbReference type="FunFam" id="3.40.50.970:FF:000007">
    <property type="entry name" value="Acetolactate synthase"/>
    <property type="match status" value="1"/>
</dbReference>
<accession>A0A6C0IWR6</accession>
<dbReference type="InterPro" id="IPR029035">
    <property type="entry name" value="DHS-like_NAD/FAD-binding_dom"/>
</dbReference>
<dbReference type="UniPathway" id="UPA00049">
    <property type="reaction ID" value="UER00059"/>
</dbReference>
<evidence type="ECO:0000259" key="12">
    <source>
        <dbReference type="Pfam" id="PF02775"/>
    </source>
</evidence>
<name>A0A6C0IWR6_9ZZZZ</name>
<dbReference type="Pfam" id="PF02776">
    <property type="entry name" value="TPP_enzyme_N"/>
    <property type="match status" value="1"/>
</dbReference>
<feature type="domain" description="Thiamine pyrophosphate enzyme central" evidence="11">
    <location>
        <begin position="226"/>
        <end position="361"/>
    </location>
</feature>
<dbReference type="GO" id="GO:0050660">
    <property type="term" value="F:flavin adenine dinucleotide binding"/>
    <property type="evidence" value="ECO:0007669"/>
    <property type="project" value="InterPro"/>
</dbReference>
<feature type="domain" description="Thiamine pyrophosphate enzyme N-terminal TPP-binding" evidence="13">
    <location>
        <begin position="29"/>
        <end position="142"/>
    </location>
</feature>
<dbReference type="NCBIfam" id="TIGR00118">
    <property type="entry name" value="acolac_lg"/>
    <property type="match status" value="1"/>
</dbReference>
<dbReference type="GO" id="GO:0009099">
    <property type="term" value="P:L-valine biosynthetic process"/>
    <property type="evidence" value="ECO:0007669"/>
    <property type="project" value="UniProtKB-UniPathway"/>
</dbReference>
<dbReference type="GO" id="GO:0000287">
    <property type="term" value="F:magnesium ion binding"/>
    <property type="evidence" value="ECO:0007669"/>
    <property type="project" value="InterPro"/>
</dbReference>
<protein>
    <recommendedName>
        <fullName evidence="6">acetolactate synthase</fullName>
        <ecNumber evidence="6">2.2.1.6</ecNumber>
    </recommendedName>
</protein>
<dbReference type="InterPro" id="IPR029061">
    <property type="entry name" value="THDP-binding"/>
</dbReference>
<dbReference type="SUPFAM" id="SSF52518">
    <property type="entry name" value="Thiamin diphosphate-binding fold (THDP-binding)"/>
    <property type="match status" value="2"/>
</dbReference>
<reference evidence="14" key="1">
    <citation type="journal article" date="2020" name="Nature">
        <title>Giant virus diversity and host interactions through global metagenomics.</title>
        <authorList>
            <person name="Schulz F."/>
            <person name="Roux S."/>
            <person name="Paez-Espino D."/>
            <person name="Jungbluth S."/>
            <person name="Walsh D.A."/>
            <person name="Denef V.J."/>
            <person name="McMahon K.D."/>
            <person name="Konstantinidis K.T."/>
            <person name="Eloe-Fadrosh E.A."/>
            <person name="Kyrpides N.C."/>
            <person name="Woyke T."/>
        </authorList>
    </citation>
    <scope>NUCLEOTIDE SEQUENCE</scope>
    <source>
        <strain evidence="14">GVMAG-M-3300025138-11</strain>
    </source>
</reference>
<dbReference type="PANTHER" id="PTHR18968">
    <property type="entry name" value="THIAMINE PYROPHOSPHATE ENZYMES"/>
    <property type="match status" value="1"/>
</dbReference>
<dbReference type="Pfam" id="PF02775">
    <property type="entry name" value="TPP_enzyme_C"/>
    <property type="match status" value="1"/>
</dbReference>
<evidence type="ECO:0000256" key="10">
    <source>
        <dbReference type="RuleBase" id="RU362132"/>
    </source>
</evidence>
<dbReference type="Gene3D" id="3.40.50.970">
    <property type="match status" value="2"/>
</dbReference>
<dbReference type="GO" id="GO:0005948">
    <property type="term" value="C:acetolactate synthase complex"/>
    <property type="evidence" value="ECO:0007669"/>
    <property type="project" value="TreeGrafter"/>
</dbReference>
<dbReference type="CDD" id="cd07035">
    <property type="entry name" value="TPP_PYR_POX_like"/>
    <property type="match status" value="1"/>
</dbReference>
<comment type="pathway">
    <text evidence="3">Amino-acid biosynthesis; L-isoleucine biosynthesis; L-isoleucine from 2-oxobutanoate: step 1/4.</text>
</comment>
<evidence type="ECO:0000256" key="6">
    <source>
        <dbReference type="ARBA" id="ARBA00013145"/>
    </source>
</evidence>
<dbReference type="AlphaFoldDB" id="A0A6C0IWR6"/>
<dbReference type="InterPro" id="IPR045229">
    <property type="entry name" value="TPP_enz"/>
</dbReference>
<evidence type="ECO:0000256" key="3">
    <source>
        <dbReference type="ARBA" id="ARBA00004974"/>
    </source>
</evidence>
<dbReference type="UniPathway" id="UPA00047">
    <property type="reaction ID" value="UER00055"/>
</dbReference>
<dbReference type="GO" id="GO:0005739">
    <property type="term" value="C:mitochondrion"/>
    <property type="evidence" value="ECO:0007669"/>
    <property type="project" value="TreeGrafter"/>
</dbReference>
<dbReference type="Pfam" id="PF00205">
    <property type="entry name" value="TPP_enzyme_M"/>
    <property type="match status" value="1"/>
</dbReference>
<proteinExistence type="inferred from homology"/>
<evidence type="ECO:0000313" key="14">
    <source>
        <dbReference type="EMBL" id="QHT97532.1"/>
    </source>
</evidence>
<evidence type="ECO:0000259" key="11">
    <source>
        <dbReference type="Pfam" id="PF00205"/>
    </source>
</evidence>
<dbReference type="InterPro" id="IPR012846">
    <property type="entry name" value="Acetolactate_synth_lsu"/>
</dbReference>
<dbReference type="GO" id="GO:0030976">
    <property type="term" value="F:thiamine pyrophosphate binding"/>
    <property type="evidence" value="ECO:0007669"/>
    <property type="project" value="InterPro"/>
</dbReference>
<evidence type="ECO:0000256" key="1">
    <source>
        <dbReference type="ARBA" id="ARBA00001946"/>
    </source>
</evidence>
<evidence type="ECO:0000256" key="9">
    <source>
        <dbReference type="ARBA" id="ARBA00023304"/>
    </source>
</evidence>
<evidence type="ECO:0000256" key="5">
    <source>
        <dbReference type="ARBA" id="ARBA00007812"/>
    </source>
</evidence>
<feature type="domain" description="Thiamine pyrophosphate enzyme TPP-binding" evidence="12">
    <location>
        <begin position="422"/>
        <end position="569"/>
    </location>
</feature>
<dbReference type="InterPro" id="IPR011766">
    <property type="entry name" value="TPP_enzyme_TPP-bd"/>
</dbReference>
<keyword evidence="9" id="KW-0100">Branched-chain amino acid biosynthesis</keyword>
<evidence type="ECO:0000256" key="4">
    <source>
        <dbReference type="ARBA" id="ARBA00005025"/>
    </source>
</evidence>
<dbReference type="EC" id="2.2.1.6" evidence="6"/>
<dbReference type="InterPro" id="IPR012000">
    <property type="entry name" value="Thiamin_PyroP_enz_cen_dom"/>
</dbReference>
<dbReference type="GO" id="GO:0009097">
    <property type="term" value="P:isoleucine biosynthetic process"/>
    <property type="evidence" value="ECO:0007669"/>
    <property type="project" value="UniProtKB-UniPathway"/>
</dbReference>
<evidence type="ECO:0000256" key="8">
    <source>
        <dbReference type="ARBA" id="ARBA00023052"/>
    </source>
</evidence>